<dbReference type="EMBL" id="OUUW01000001">
    <property type="protein sequence ID" value="SPP73665.1"/>
    <property type="molecule type" value="Genomic_DNA"/>
</dbReference>
<dbReference type="GO" id="GO:0097176">
    <property type="term" value="P:epoxide metabolic process"/>
    <property type="evidence" value="ECO:0007669"/>
    <property type="project" value="TreeGrafter"/>
</dbReference>
<evidence type="ECO:0000256" key="6">
    <source>
        <dbReference type="PIRNR" id="PIRNR001112"/>
    </source>
</evidence>
<dbReference type="OrthoDB" id="7130006at2759"/>
<keyword evidence="6" id="KW-0472">Membrane</keyword>
<dbReference type="AlphaFoldDB" id="A0A3B0IZL0"/>
<sequence>MTNLFVRFLVGGLAMLAAIGYKNYRELSAPGKRPELDNNAYWGPELSKQNYKENKAILPYDISVNPEVIADLKSQLSRPLKLQAPLEGVGFEYGFNANELQKVVKYWRDTYLTKWGEREKYLKKLDHYQTEIQGLKIHFIHAKPSKEAIKKGKKVLPLLLLHGWPGTVREFYDFIPLLTAGSDKSNYVFEVIAPSLPGYGWSQGSSKTGFGVAQVAVVLRNLMVRLGFDKFVVQGGDWGSLIGSNVASLFPENVLGYHSNMCANNSPMGSLKLMLSFVFRSWFVDEQNAHFYKGFGGIFSFLMEEMGYAHIQASKPDTIGNALIDNPIGLASYIGEKFSTWTNPAFKTLPDGGLTKRFTYDQLLDNIMIYYVTNSITTSMRLYSESMSKAQFALAVDSLPITAKTGCTRFAYELLHVPDGVLTNKFPNLVHSTHQQDGGHFPAFELPQQLYEDFTAFVQKAEL</sequence>
<dbReference type="EC" id="3.3.2.9" evidence="6"/>
<comment type="similarity">
    <text evidence="3 6">Belongs to the peptidase S33 family.</text>
</comment>
<protein>
    <recommendedName>
        <fullName evidence="6">Epoxide hydrolase</fullName>
        <ecNumber evidence="6">3.3.2.9</ecNumber>
    </recommendedName>
</protein>
<dbReference type="Pfam" id="PF06441">
    <property type="entry name" value="EHN"/>
    <property type="match status" value="1"/>
</dbReference>
<dbReference type="InterPro" id="IPR029058">
    <property type="entry name" value="AB_hydrolase_fold"/>
</dbReference>
<feature type="active site" description="Nucleophile" evidence="7">
    <location>
        <position position="237"/>
    </location>
</feature>
<dbReference type="SUPFAM" id="SSF53474">
    <property type="entry name" value="alpha/beta-Hydrolases"/>
    <property type="match status" value="1"/>
</dbReference>
<dbReference type="InterPro" id="IPR016292">
    <property type="entry name" value="Epoxide_hydrolase"/>
</dbReference>
<evidence type="ECO:0000313" key="9">
    <source>
        <dbReference type="EMBL" id="SPP73665.1"/>
    </source>
</evidence>
<name>A0A3B0IZL0_DROGU</name>
<keyword evidence="6" id="KW-0256">Endoplasmic reticulum</keyword>
<reference evidence="10" key="1">
    <citation type="submission" date="2018-01" db="EMBL/GenBank/DDBJ databases">
        <authorList>
            <person name="Alioto T."/>
            <person name="Alioto T."/>
        </authorList>
    </citation>
    <scope>NUCLEOTIDE SEQUENCE [LARGE SCALE GENOMIC DNA]</scope>
</reference>
<keyword evidence="10" id="KW-1185">Reference proteome</keyword>
<evidence type="ECO:0000256" key="3">
    <source>
        <dbReference type="ARBA" id="ARBA00010088"/>
    </source>
</evidence>
<dbReference type="PRINTS" id="PR00412">
    <property type="entry name" value="EPOXHYDRLASE"/>
</dbReference>
<accession>A0A3B0IZL0</accession>
<dbReference type="GO" id="GO:0005789">
    <property type="term" value="C:endoplasmic reticulum membrane"/>
    <property type="evidence" value="ECO:0007669"/>
    <property type="project" value="UniProtKB-SubCell"/>
</dbReference>
<comment type="catalytic activity">
    <reaction evidence="1 6">
        <text>1-(4-methoxyphenyl)-N-methyl-N-[(3-methyloxetan-3-yl)methyl]methanamine + H2O = 2-{[(4-methoxybenzyl)(methyl)amino]methyl}-2-methylpropane-1,3-diol</text>
        <dbReference type="Rhea" id="RHEA:55764"/>
        <dbReference type="ChEBI" id="CHEBI:15377"/>
        <dbReference type="ChEBI" id="CHEBI:139161"/>
        <dbReference type="ChEBI" id="CHEBI:139164"/>
        <dbReference type="EC" id="3.3.2.9"/>
    </reaction>
</comment>
<dbReference type="Gene3D" id="3.40.50.1820">
    <property type="entry name" value="alpha/beta hydrolase"/>
    <property type="match status" value="1"/>
</dbReference>
<dbReference type="PANTHER" id="PTHR21661">
    <property type="entry name" value="EPOXIDE HYDROLASE 1-RELATED"/>
    <property type="match status" value="1"/>
</dbReference>
<dbReference type="STRING" id="7266.A0A3B0IZL0"/>
<feature type="active site" description="Proton acceptor" evidence="7">
    <location>
        <position position="440"/>
    </location>
</feature>
<comment type="function">
    <text evidence="6">Catalyzes juvenile hormone hydrolysis.</text>
</comment>
<dbReference type="GO" id="GO:0033961">
    <property type="term" value="F:cis-stilbene-oxide hydrolase activity"/>
    <property type="evidence" value="ECO:0007669"/>
    <property type="project" value="UniProtKB-UniRule"/>
</dbReference>
<dbReference type="InterPro" id="IPR010497">
    <property type="entry name" value="Epoxide_hydro_N"/>
</dbReference>
<organism evidence="9 10">
    <name type="scientific">Drosophila guanche</name>
    <name type="common">Fruit fly</name>
    <dbReference type="NCBI Taxonomy" id="7266"/>
    <lineage>
        <taxon>Eukaryota</taxon>
        <taxon>Metazoa</taxon>
        <taxon>Ecdysozoa</taxon>
        <taxon>Arthropoda</taxon>
        <taxon>Hexapoda</taxon>
        <taxon>Insecta</taxon>
        <taxon>Pterygota</taxon>
        <taxon>Neoptera</taxon>
        <taxon>Endopterygota</taxon>
        <taxon>Diptera</taxon>
        <taxon>Brachycera</taxon>
        <taxon>Muscomorpha</taxon>
        <taxon>Ephydroidea</taxon>
        <taxon>Drosophilidae</taxon>
        <taxon>Drosophila</taxon>
        <taxon>Sophophora</taxon>
    </lineage>
</organism>
<comment type="catalytic activity">
    <reaction evidence="6">
        <text>cis-stilbene oxide + H2O = (1R,2R)-hydrobenzoin</text>
        <dbReference type="Rhea" id="RHEA:23900"/>
        <dbReference type="ChEBI" id="CHEBI:15377"/>
        <dbReference type="ChEBI" id="CHEBI:50004"/>
        <dbReference type="ChEBI" id="CHEBI:50014"/>
        <dbReference type="EC" id="3.3.2.9"/>
    </reaction>
</comment>
<keyword evidence="5 6" id="KW-0378">Hydrolase</keyword>
<feature type="domain" description="Epoxide hydrolase N-terminal" evidence="8">
    <location>
        <begin position="59"/>
        <end position="171"/>
    </location>
</feature>
<evidence type="ECO:0000256" key="4">
    <source>
        <dbReference type="ARBA" id="ARBA00022797"/>
    </source>
</evidence>
<dbReference type="PANTHER" id="PTHR21661:SF35">
    <property type="entry name" value="EPOXIDE HYDROLASE"/>
    <property type="match status" value="1"/>
</dbReference>
<dbReference type="PIRSF" id="PIRSF001112">
    <property type="entry name" value="Epoxide_hydrolase"/>
    <property type="match status" value="1"/>
</dbReference>
<dbReference type="InterPro" id="IPR000639">
    <property type="entry name" value="Epox_hydrolase-like"/>
</dbReference>
<comment type="subcellular location">
    <subcellularLocation>
        <location evidence="6">Endoplasmic reticulum membrane</location>
    </subcellularLocation>
    <subcellularLocation>
        <location evidence="2">Microsome membrane</location>
        <topology evidence="2">Single-pass membrane protein</topology>
    </subcellularLocation>
</comment>
<feature type="active site" description="Proton donor" evidence="7">
    <location>
        <position position="383"/>
    </location>
</feature>
<evidence type="ECO:0000259" key="8">
    <source>
        <dbReference type="Pfam" id="PF06441"/>
    </source>
</evidence>
<dbReference type="OMA" id="WVKQKYH"/>
<evidence type="ECO:0000313" key="10">
    <source>
        <dbReference type="Proteomes" id="UP000268350"/>
    </source>
</evidence>
<evidence type="ECO:0000256" key="5">
    <source>
        <dbReference type="ARBA" id="ARBA00022801"/>
    </source>
</evidence>
<proteinExistence type="inferred from homology"/>
<keyword evidence="4 6" id="KW-0058">Aromatic hydrocarbons catabolism</keyword>
<dbReference type="Proteomes" id="UP000268350">
    <property type="component" value="Unassembled WGS sequence"/>
</dbReference>
<gene>
    <name evidence="9" type="ORF">DGUA_6G001170</name>
</gene>
<evidence type="ECO:0000256" key="7">
    <source>
        <dbReference type="PIRSR" id="PIRSR001112-1"/>
    </source>
</evidence>
<evidence type="ECO:0000256" key="2">
    <source>
        <dbReference type="ARBA" id="ARBA00004111"/>
    </source>
</evidence>
<evidence type="ECO:0000256" key="1">
    <source>
        <dbReference type="ARBA" id="ARBA00000221"/>
    </source>
</evidence>